<dbReference type="AlphaFoldDB" id="A0A822XSC1"/>
<protein>
    <submittedName>
        <fullName evidence="1">Uncharacterized protein</fullName>
    </submittedName>
</protein>
<gene>
    <name evidence="1" type="ORF">HUJ06_024365</name>
</gene>
<evidence type="ECO:0000313" key="2">
    <source>
        <dbReference type="Proteomes" id="UP000607653"/>
    </source>
</evidence>
<keyword evidence="2" id="KW-1185">Reference proteome</keyword>
<dbReference type="Proteomes" id="UP000607653">
    <property type="component" value="Unassembled WGS sequence"/>
</dbReference>
<comment type="caution">
    <text evidence="1">The sequence shown here is derived from an EMBL/GenBank/DDBJ whole genome shotgun (WGS) entry which is preliminary data.</text>
</comment>
<accession>A0A822XSC1</accession>
<name>A0A822XSC1_NELNU</name>
<organism evidence="1 2">
    <name type="scientific">Nelumbo nucifera</name>
    <name type="common">Sacred lotus</name>
    <dbReference type="NCBI Taxonomy" id="4432"/>
    <lineage>
        <taxon>Eukaryota</taxon>
        <taxon>Viridiplantae</taxon>
        <taxon>Streptophyta</taxon>
        <taxon>Embryophyta</taxon>
        <taxon>Tracheophyta</taxon>
        <taxon>Spermatophyta</taxon>
        <taxon>Magnoliopsida</taxon>
        <taxon>Proteales</taxon>
        <taxon>Nelumbonaceae</taxon>
        <taxon>Nelumbo</taxon>
    </lineage>
</organism>
<sequence length="44" mass="5436">MRTNKNQRDNGEGCRERWMEDRVSIEWNESECKMESNREIWSSK</sequence>
<proteinExistence type="predicted"/>
<reference evidence="1 2" key="1">
    <citation type="journal article" date="2020" name="Mol. Biol. Evol.">
        <title>Distinct Expression and Methylation Patterns for Genes with Different Fates following a Single Whole-Genome Duplication in Flowering Plants.</title>
        <authorList>
            <person name="Shi T."/>
            <person name="Rahmani R.S."/>
            <person name="Gugger P.F."/>
            <person name="Wang M."/>
            <person name="Li H."/>
            <person name="Zhang Y."/>
            <person name="Li Z."/>
            <person name="Wang Q."/>
            <person name="Van de Peer Y."/>
            <person name="Marchal K."/>
            <person name="Chen J."/>
        </authorList>
    </citation>
    <scope>NUCLEOTIDE SEQUENCE [LARGE SCALE GENOMIC DNA]</scope>
    <source>
        <tissue evidence="1">Leaf</tissue>
    </source>
</reference>
<dbReference type="EMBL" id="DUZY01000001">
    <property type="protein sequence ID" value="DAD22902.1"/>
    <property type="molecule type" value="Genomic_DNA"/>
</dbReference>
<evidence type="ECO:0000313" key="1">
    <source>
        <dbReference type="EMBL" id="DAD22902.1"/>
    </source>
</evidence>